<evidence type="ECO:0000313" key="4">
    <source>
        <dbReference type="Proteomes" id="UP000765509"/>
    </source>
</evidence>
<proteinExistence type="predicted"/>
<feature type="compositionally biased region" description="Polar residues" evidence="2">
    <location>
        <begin position="61"/>
        <end position="86"/>
    </location>
</feature>
<feature type="region of interest" description="Disordered" evidence="2">
    <location>
        <begin position="521"/>
        <end position="594"/>
    </location>
</feature>
<protein>
    <submittedName>
        <fullName evidence="3">Uncharacterized protein</fullName>
    </submittedName>
</protein>
<dbReference type="EMBL" id="AVOT02014430">
    <property type="protein sequence ID" value="MBW0497867.1"/>
    <property type="molecule type" value="Genomic_DNA"/>
</dbReference>
<keyword evidence="4" id="KW-1185">Reference proteome</keyword>
<comment type="caution">
    <text evidence="3">The sequence shown here is derived from an EMBL/GenBank/DDBJ whole genome shotgun (WGS) entry which is preliminary data.</text>
</comment>
<reference evidence="3" key="1">
    <citation type="submission" date="2021-03" db="EMBL/GenBank/DDBJ databases">
        <title>Draft genome sequence of rust myrtle Austropuccinia psidii MF-1, a brazilian biotype.</title>
        <authorList>
            <person name="Quecine M.C."/>
            <person name="Pachon D.M.R."/>
            <person name="Bonatelli M.L."/>
            <person name="Correr F.H."/>
            <person name="Franceschini L.M."/>
            <person name="Leite T.F."/>
            <person name="Margarido G.R.A."/>
            <person name="Almeida C.A."/>
            <person name="Ferrarezi J.A."/>
            <person name="Labate C.A."/>
        </authorList>
    </citation>
    <scope>NUCLEOTIDE SEQUENCE</scope>
    <source>
        <strain evidence="3">MF-1</strain>
    </source>
</reference>
<dbReference type="Proteomes" id="UP000765509">
    <property type="component" value="Unassembled WGS sequence"/>
</dbReference>
<keyword evidence="1" id="KW-0175">Coiled coil</keyword>
<feature type="compositionally biased region" description="Acidic residues" evidence="2">
    <location>
        <begin position="569"/>
        <end position="594"/>
    </location>
</feature>
<evidence type="ECO:0000256" key="2">
    <source>
        <dbReference type="SAM" id="MobiDB-lite"/>
    </source>
</evidence>
<feature type="compositionally biased region" description="Polar residues" evidence="2">
    <location>
        <begin position="106"/>
        <end position="116"/>
    </location>
</feature>
<accession>A0A9Q3DD07</accession>
<feature type="region of interest" description="Disordered" evidence="2">
    <location>
        <begin position="61"/>
        <end position="133"/>
    </location>
</feature>
<gene>
    <name evidence="3" type="ORF">O181_037582</name>
</gene>
<feature type="coiled-coil region" evidence="1">
    <location>
        <begin position="325"/>
        <end position="357"/>
    </location>
</feature>
<sequence length="620" mass="70423">MDPTQNAWANATHQSGVFQENQFQTPQTHQQSITISQANHYEAVIRKLTNDLENLQATLASVTSQSISHQSKKPITQSMPSKPSKSNVKKAIPKPSPMSHQKVPSKVTSIQLQRASSAPPELMKQKTTSRKSIEKATMLKVPSSKRHPQQMQTGDFPPSFASTKTALFIHIKILWGLLKQDSVPKAPELRMLEEFYQKFTRPEQVENAIKTTANSDLSGLSQVRCFKDAHAGRIRFGKSVIHLGENFIRYAQGLMNQLGLRVWCPNLEEDASSLYNSAHRIAALTTFQELASTSAYAYLNIDPRMAMNMNLLIQGYNHFVHYLILNKYKKELKQEGNNSKEAAHKKISKNRERLRNERRDFAIINKFPKRYQDVLAPIGAHSDDEEVEGKGFYVIKTLVYRSRNANRFFRRLDHVMKEASEQDFLAKKSRRRVRRLPKTPIKSTYKAAPKGLPIDYYDPGWYHQLTPAQQNTIPNRGALAFLQNANDSLLPKKERHPDERLADSSFTRKYWEVLAEPYGLVGGESSSEDVEEEESASDDEGEGINLTHSIPDISDEEFLAEGDAGSLYDDNDDDLAEVEDEEVAEEDDEGQYEDYENQGHYVDEDLSMSIIPEEEGIWSG</sequence>
<name>A0A9Q3DD07_9BASI</name>
<evidence type="ECO:0000313" key="3">
    <source>
        <dbReference type="EMBL" id="MBW0497867.1"/>
    </source>
</evidence>
<organism evidence="3 4">
    <name type="scientific">Austropuccinia psidii MF-1</name>
    <dbReference type="NCBI Taxonomy" id="1389203"/>
    <lineage>
        <taxon>Eukaryota</taxon>
        <taxon>Fungi</taxon>
        <taxon>Dikarya</taxon>
        <taxon>Basidiomycota</taxon>
        <taxon>Pucciniomycotina</taxon>
        <taxon>Pucciniomycetes</taxon>
        <taxon>Pucciniales</taxon>
        <taxon>Sphaerophragmiaceae</taxon>
        <taxon>Austropuccinia</taxon>
    </lineage>
</organism>
<evidence type="ECO:0000256" key="1">
    <source>
        <dbReference type="SAM" id="Coils"/>
    </source>
</evidence>
<dbReference type="AlphaFoldDB" id="A0A9Q3DD07"/>
<dbReference type="OrthoDB" id="2506388at2759"/>
<feature type="compositionally biased region" description="Acidic residues" evidence="2">
    <location>
        <begin position="526"/>
        <end position="542"/>
    </location>
</feature>